<dbReference type="Proteomes" id="UP000324748">
    <property type="component" value="Unassembled WGS sequence"/>
</dbReference>
<organism evidence="2 3">
    <name type="scientific">Puccinia graminis f. sp. tritici</name>
    <dbReference type="NCBI Taxonomy" id="56615"/>
    <lineage>
        <taxon>Eukaryota</taxon>
        <taxon>Fungi</taxon>
        <taxon>Dikarya</taxon>
        <taxon>Basidiomycota</taxon>
        <taxon>Pucciniomycotina</taxon>
        <taxon>Pucciniomycetes</taxon>
        <taxon>Pucciniales</taxon>
        <taxon>Pucciniaceae</taxon>
        <taxon>Puccinia</taxon>
    </lineage>
</organism>
<name>A0A5B0QKI8_PUCGR</name>
<accession>A0A5B0QKI8</accession>
<reference evidence="2 3" key="1">
    <citation type="submission" date="2019-05" db="EMBL/GenBank/DDBJ databases">
        <title>Emergence of the Ug99 lineage of the wheat stem rust pathogen through somatic hybridization.</title>
        <authorList>
            <person name="Li F."/>
            <person name="Upadhyaya N.M."/>
            <person name="Sperschneider J."/>
            <person name="Matny O."/>
            <person name="Nguyen-Phuc H."/>
            <person name="Mago R."/>
            <person name="Raley C."/>
            <person name="Miller M.E."/>
            <person name="Silverstein K.A.T."/>
            <person name="Henningsen E."/>
            <person name="Hirsch C.D."/>
            <person name="Visser B."/>
            <person name="Pretorius Z.A."/>
            <person name="Steffenson B.J."/>
            <person name="Schwessinger B."/>
            <person name="Dodds P.N."/>
            <person name="Figueroa M."/>
        </authorList>
    </citation>
    <scope>NUCLEOTIDE SEQUENCE [LARGE SCALE GENOMIC DNA]</scope>
    <source>
        <strain evidence="2">21-0</strain>
    </source>
</reference>
<dbReference type="AlphaFoldDB" id="A0A5B0QKI8"/>
<feature type="region of interest" description="Disordered" evidence="1">
    <location>
        <begin position="353"/>
        <end position="379"/>
    </location>
</feature>
<keyword evidence="3" id="KW-1185">Reference proteome</keyword>
<protein>
    <submittedName>
        <fullName evidence="2">Uncharacterized protein</fullName>
    </submittedName>
</protein>
<feature type="region of interest" description="Disordered" evidence="1">
    <location>
        <begin position="301"/>
        <end position="320"/>
    </location>
</feature>
<dbReference type="PROSITE" id="PS51257">
    <property type="entry name" value="PROKAR_LIPOPROTEIN"/>
    <property type="match status" value="1"/>
</dbReference>
<comment type="caution">
    <text evidence="2">The sequence shown here is derived from an EMBL/GenBank/DDBJ whole genome shotgun (WGS) entry which is preliminary data.</text>
</comment>
<gene>
    <name evidence="2" type="ORF">PGT21_032147</name>
</gene>
<evidence type="ECO:0000313" key="2">
    <source>
        <dbReference type="EMBL" id="KAA1113465.1"/>
    </source>
</evidence>
<evidence type="ECO:0000256" key="1">
    <source>
        <dbReference type="SAM" id="MobiDB-lite"/>
    </source>
</evidence>
<dbReference type="EMBL" id="VSWC01000015">
    <property type="protein sequence ID" value="KAA1113465.1"/>
    <property type="molecule type" value="Genomic_DNA"/>
</dbReference>
<dbReference type="OrthoDB" id="2495444at2759"/>
<proteinExistence type="predicted"/>
<sequence length="913" mass="104503">MGSKNDQTCWAHRYLVLEPLLYSHVLGSCRSYAESLKQRMYDQDPNIQRKLVSSIAWPLFALEASCPLSASIPVELQLAESLPAPQGLSEIPYMGVNLHSSQEDLFEVYNRGRLLNPKRPSENQQVHSQPDLLGFHAPSTEFGGESAEPEINSLPQVSKRQKTVQYDYGGTNPSYLSFGPPTLSTGVDHEMSSVFEDARNFQAGHDFQSWSSFPTSPNYPTSLRSSQPHAMEHGAWNLDNPDSTFRTPMLETVPEVDTSNNLSWLHKQLDSDRPGSEKFDAHGWISFVNQFEVPSAVPELPARKGHTESQDHPQFQRDAHPGQDYIGLHAGPNEIRRHDSVEDYTNNQVLISSQAHYPSENHEQSPRYRRVSPEGPSAQDEFHVEDNAEAYDQLLQDANKKQKKSAHLRLIDSAKETGPSLSIPHLHLPRRSVNIGLLESFTKRFQNELVNNMKFANARGSRESYSIDDSTAKLNRWKNTNDFVVRILLHPQFIETDHKKRPNQRSTKLTTQLKKLIKWIVFINAAILRNLTGDIQHGDEVKLHEKLVEWLFDEVFYPPNSYPVIGIVSNIQRSKLGNKFGELQRIVVNYLSLKPDSNELEVALPIIKIYYETFNPEIWNRVGHTQKNVAYRKLMLLIAHALKTDMKVLKGVDDHGYENFKLGNFQICNLEILPRSMMPHYPTLRYDVTLGTEETITMESFRKISLLMGDIDRYPDKIKSGGLGTVILKNTPDQEQDPSGYLWIELETGLIASRIQVSRSLEMLMANLKACHVGFSDFVKLKGMELQTQKSFFLWIHNLLMVGPKEKLPLFGKVELEKIIQDDDDGLIGNSNFSDPQIFLLDYYFSDCTSHFKAIHVALSLIGHWYKENQKETFVKIFKTDKAFWNAMITLLEPKFRFRKKYTLRYFLPDLST</sequence>
<evidence type="ECO:0000313" key="3">
    <source>
        <dbReference type="Proteomes" id="UP000324748"/>
    </source>
</evidence>